<feature type="transmembrane region" description="Helical" evidence="1">
    <location>
        <begin position="6"/>
        <end position="27"/>
    </location>
</feature>
<keyword evidence="1" id="KW-0812">Transmembrane</keyword>
<proteinExistence type="predicted"/>
<dbReference type="RefSeq" id="WP_273742601.1">
    <property type="nucleotide sequence ID" value="NZ_CP117466.1"/>
</dbReference>
<dbReference type="EMBL" id="CP117466">
    <property type="protein sequence ID" value="WDA11314.1"/>
    <property type="molecule type" value="Genomic_DNA"/>
</dbReference>
<accession>A0ABY7UN11</accession>
<sequence>MDTTIVLIIVAVIVFLVGTVIANGLLFREHYADYAKSQLEKGTRTSKLRFLLYYGLILNPAEWLESRNRPRYYFVSLLAAAILISKLVVALILE</sequence>
<name>A0ABY7UN11_9RHOB</name>
<reference evidence="2 3" key="1">
    <citation type="submission" date="2023-02" db="EMBL/GenBank/DDBJ databases">
        <title>Whole genome sequenc of Paracoccus marcusii MBLB0836.</title>
        <authorList>
            <person name="Seo M.-J."/>
            <person name="Cho E.-S."/>
            <person name="Hwang C.Y."/>
        </authorList>
    </citation>
    <scope>NUCLEOTIDE SEQUENCE [LARGE SCALE GENOMIC DNA]</scope>
    <source>
        <strain evidence="2 3">MBLB0836</strain>
    </source>
</reference>
<gene>
    <name evidence="2" type="ORF">PRL19_08240</name>
</gene>
<evidence type="ECO:0000256" key="1">
    <source>
        <dbReference type="SAM" id="Phobius"/>
    </source>
</evidence>
<dbReference type="Proteomes" id="UP001216899">
    <property type="component" value="Chromosome"/>
</dbReference>
<protein>
    <submittedName>
        <fullName evidence="2">Uncharacterized protein</fullName>
    </submittedName>
</protein>
<feature type="transmembrane region" description="Helical" evidence="1">
    <location>
        <begin position="72"/>
        <end position="93"/>
    </location>
</feature>
<keyword evidence="1" id="KW-1133">Transmembrane helix</keyword>
<evidence type="ECO:0000313" key="2">
    <source>
        <dbReference type="EMBL" id="WDA11314.1"/>
    </source>
</evidence>
<keyword evidence="1" id="KW-0472">Membrane</keyword>
<organism evidence="2 3">
    <name type="scientific">Paracoccus marcusii</name>
    <dbReference type="NCBI Taxonomy" id="59779"/>
    <lineage>
        <taxon>Bacteria</taxon>
        <taxon>Pseudomonadati</taxon>
        <taxon>Pseudomonadota</taxon>
        <taxon>Alphaproteobacteria</taxon>
        <taxon>Rhodobacterales</taxon>
        <taxon>Paracoccaceae</taxon>
        <taxon>Paracoccus</taxon>
    </lineage>
</organism>
<keyword evidence="3" id="KW-1185">Reference proteome</keyword>
<evidence type="ECO:0000313" key="3">
    <source>
        <dbReference type="Proteomes" id="UP001216899"/>
    </source>
</evidence>